<dbReference type="SUPFAM" id="SSF117991">
    <property type="entry name" value="YbeD/HP0495-like"/>
    <property type="match status" value="1"/>
</dbReference>
<dbReference type="Proteomes" id="UP000241514">
    <property type="component" value="Unassembled WGS sequence"/>
</dbReference>
<dbReference type="EMBL" id="PYVS01000002">
    <property type="protein sequence ID" value="PTB83300.1"/>
    <property type="molecule type" value="Genomic_DNA"/>
</dbReference>
<dbReference type="GO" id="GO:0005829">
    <property type="term" value="C:cytosol"/>
    <property type="evidence" value="ECO:0007669"/>
    <property type="project" value="TreeGrafter"/>
</dbReference>
<evidence type="ECO:0000256" key="2">
    <source>
        <dbReference type="HAMAP-Rule" id="MF_00659"/>
    </source>
</evidence>
<comment type="caution">
    <text evidence="3">The sequence shown here is derived from an EMBL/GenBank/DDBJ whole genome shotgun (WGS) entry which is preliminary data.</text>
</comment>
<dbReference type="PANTHER" id="PTHR38036:SF1">
    <property type="entry name" value="UPF0250 PROTEIN YBED"/>
    <property type="match status" value="1"/>
</dbReference>
<dbReference type="InterPro" id="IPR027471">
    <property type="entry name" value="YbeD-like_sf"/>
</dbReference>
<dbReference type="EMBL" id="PYVG01000015">
    <property type="protein sequence ID" value="PTB89365.1"/>
    <property type="molecule type" value="Genomic_DNA"/>
</dbReference>
<dbReference type="PANTHER" id="PTHR38036">
    <property type="entry name" value="UPF0250 PROTEIN YBED"/>
    <property type="match status" value="1"/>
</dbReference>
<dbReference type="AlphaFoldDB" id="A0A2T4CP25"/>
<evidence type="ECO:0000313" key="5">
    <source>
        <dbReference type="Proteomes" id="UP000241514"/>
    </source>
</evidence>
<dbReference type="Gene3D" id="3.30.70.260">
    <property type="match status" value="1"/>
</dbReference>
<gene>
    <name evidence="4" type="ORF">C9928_03875</name>
    <name evidence="3" type="ORF">C9986_00305</name>
</gene>
<dbReference type="Proteomes" id="UP000243022">
    <property type="component" value="Unassembled WGS sequence"/>
</dbReference>
<evidence type="ECO:0000256" key="1">
    <source>
        <dbReference type="ARBA" id="ARBA00008460"/>
    </source>
</evidence>
<dbReference type="Pfam" id="PF04359">
    <property type="entry name" value="DUF493"/>
    <property type="match status" value="1"/>
</dbReference>
<accession>A0A2T4CP25</accession>
<dbReference type="InterPro" id="IPR007454">
    <property type="entry name" value="UPF0250_YbeD-like"/>
</dbReference>
<reference evidence="5 6" key="1">
    <citation type="submission" date="2018-03" db="EMBL/GenBank/DDBJ databases">
        <title>Cross-interface Injection: A General Nanoliter Liquid Handling Method Applied to Single Cells Genome Amplification Automated Nanoliter Liquid Handling Applied to Single Cell Multiple Displacement Amplification.</title>
        <authorList>
            <person name="Yun J."/>
            <person name="Xu P."/>
            <person name="Xu J."/>
            <person name="Dai X."/>
            <person name="Wang Y."/>
            <person name="Zheng X."/>
            <person name="Cao C."/>
            <person name="Yi Q."/>
            <person name="Zhu Y."/>
            <person name="Wang L."/>
            <person name="Dong Z."/>
            <person name="Huang Y."/>
            <person name="Huang L."/>
            <person name="Du W."/>
        </authorList>
    </citation>
    <scope>NUCLEOTIDE SEQUENCE [LARGE SCALE GENOMIC DNA]</scope>
    <source>
        <strain evidence="4 5">A9-4</strain>
        <strain evidence="3 6">Z-E1-2</strain>
    </source>
</reference>
<dbReference type="RefSeq" id="WP_417656046.1">
    <property type="nucleotide sequence ID" value="NZ_JBLXDX010000001.1"/>
</dbReference>
<organism evidence="3 6">
    <name type="scientific">Pseudidiomarina aestuarii</name>
    <dbReference type="NCBI Taxonomy" id="624146"/>
    <lineage>
        <taxon>Bacteria</taxon>
        <taxon>Pseudomonadati</taxon>
        <taxon>Pseudomonadota</taxon>
        <taxon>Gammaproteobacteria</taxon>
        <taxon>Alteromonadales</taxon>
        <taxon>Idiomarinaceae</taxon>
        <taxon>Pseudidiomarina</taxon>
    </lineage>
</organism>
<sequence length="89" mass="10102">MEKTRFDELVEFPCHFTFKVMGVATPELPDKVVAVAKAHAPHDDYAPSVKPSSKGNYHSVSIRIRVESQTHIETVYRALSDIDEVRYVL</sequence>
<evidence type="ECO:0000313" key="6">
    <source>
        <dbReference type="Proteomes" id="UP000243022"/>
    </source>
</evidence>
<proteinExistence type="inferred from homology"/>
<name>A0A2T4CP25_9GAMM</name>
<comment type="similarity">
    <text evidence="1 2">Belongs to the UPF0250 family.</text>
</comment>
<dbReference type="NCBIfam" id="NF003447">
    <property type="entry name" value="PRK04998.1"/>
    <property type="match status" value="1"/>
</dbReference>
<protein>
    <recommendedName>
        <fullName evidence="2">UPF0250 protein C9928_03875</fullName>
    </recommendedName>
</protein>
<dbReference type="HAMAP" id="MF_00659">
    <property type="entry name" value="UPF0250"/>
    <property type="match status" value="1"/>
</dbReference>
<evidence type="ECO:0000313" key="4">
    <source>
        <dbReference type="EMBL" id="PTB89365.1"/>
    </source>
</evidence>
<evidence type="ECO:0000313" key="3">
    <source>
        <dbReference type="EMBL" id="PTB83300.1"/>
    </source>
</evidence>